<feature type="binding site" evidence="10">
    <location>
        <begin position="312"/>
        <end position="316"/>
    </location>
    <ligand>
        <name>substrate</name>
    </ligand>
</feature>
<evidence type="ECO:0000256" key="11">
    <source>
        <dbReference type="PIRSR" id="PIRSR001362-3"/>
    </source>
</evidence>
<evidence type="ECO:0000313" key="12">
    <source>
        <dbReference type="EMBL" id="GAP62488.1"/>
    </source>
</evidence>
<evidence type="ECO:0000256" key="5">
    <source>
        <dbReference type="ARBA" id="ARBA00022532"/>
    </source>
</evidence>
<dbReference type="InterPro" id="IPR040442">
    <property type="entry name" value="Pyrv_kinase-like_dom_sf"/>
</dbReference>
<reference evidence="14" key="3">
    <citation type="submission" date="2015-08" db="EMBL/GenBank/DDBJ databases">
        <title>Draft Genome Sequence of a Heterotrophic Facultative Anaerobic Bacterium Ardenticatena maritima Strain 110S.</title>
        <authorList>
            <person name="Kawaichi S."/>
            <person name="Yoshida T."/>
            <person name="Sako Y."/>
            <person name="Nakamura R."/>
        </authorList>
    </citation>
    <scope>NUCLEOTIDE SEQUENCE [LARGE SCALE GENOMIC DNA]</scope>
    <source>
        <strain evidence="14">110S</strain>
    </source>
</reference>
<comment type="similarity">
    <text evidence="2">Belongs to the isocitrate lyase/PEP mutase superfamily. Isocitrate lyase family.</text>
</comment>
<keyword evidence="6 12" id="KW-0456">Lyase</keyword>
<evidence type="ECO:0000256" key="9">
    <source>
        <dbReference type="PIRSR" id="PIRSR001362-1"/>
    </source>
</evidence>
<dbReference type="FunCoup" id="A0A0M9UC29">
    <property type="interactions" value="261"/>
</dbReference>
<evidence type="ECO:0000256" key="3">
    <source>
        <dbReference type="ARBA" id="ARBA00012909"/>
    </source>
</evidence>
<feature type="active site" description="Proton acceptor" evidence="9">
    <location>
        <position position="190"/>
    </location>
</feature>
<dbReference type="GO" id="GO:0006099">
    <property type="term" value="P:tricarboxylic acid cycle"/>
    <property type="evidence" value="ECO:0007669"/>
    <property type="project" value="UniProtKB-UniRule"/>
</dbReference>
<name>A0A0M9UC29_9CHLR</name>
<keyword evidence="11" id="KW-0479">Metal-binding</keyword>
<dbReference type="Gene3D" id="3.20.20.60">
    <property type="entry name" value="Phosphoenolpyruvate-binding domains"/>
    <property type="match status" value="1"/>
</dbReference>
<keyword evidence="11" id="KW-0460">Magnesium</keyword>
<evidence type="ECO:0000256" key="8">
    <source>
        <dbReference type="NCBIfam" id="TIGR01346"/>
    </source>
</evidence>
<evidence type="ECO:0000256" key="4">
    <source>
        <dbReference type="ARBA" id="ARBA00022435"/>
    </source>
</evidence>
<evidence type="ECO:0000256" key="1">
    <source>
        <dbReference type="ARBA" id="ARBA00004793"/>
    </source>
</evidence>
<dbReference type="Proteomes" id="UP000037784">
    <property type="component" value="Unassembled WGS sequence"/>
</dbReference>
<gene>
    <name evidence="12" type="ORF">ARMA_0911</name>
    <name evidence="13" type="ORF">SE16_12620</name>
</gene>
<dbReference type="GO" id="GO:0046872">
    <property type="term" value="F:metal ion binding"/>
    <property type="evidence" value="ECO:0007669"/>
    <property type="project" value="UniProtKB-KW"/>
</dbReference>
<dbReference type="InterPro" id="IPR018523">
    <property type="entry name" value="Isocitrate_lyase_ph_CS"/>
</dbReference>
<dbReference type="Proteomes" id="UP000050502">
    <property type="component" value="Unassembled WGS sequence"/>
</dbReference>
<sequence length="428" mass="47972">MVRPTMEQQIAELEYRWQTDPRWQGIKRNYTAEDVVRLRTSLPIEYSLARYGAERLWNMLQTEPYVHTFGAVTGAQAVQMVKAGLKSIYLSGWQTAADANLAGQTYPDQSLYPSNSVPTLVRRFNNALMRADQIHRIEGDTSIDWYVPIVADAEAGFGGPLHAFELMKAMIEAGAAGVHFEDQLAAEKKCGHLGGKVLVPTSQFIRVLTAARLAADVLDVPTVLIARTDALSATLLTSDIDEYDRPFITGERTPEGYYRVRNGLEAAIARGLAYAPYADLLWFETSTPDLDEARQFAEAIHKEYPGKLLAYNCSPSFNWKRHLDDETIAKFQRELGAMGYKFQFITLAGWHLLNYHTFQLARDYDQRDMAAYVELQQAEFAAEKDGYTATRHQREVGTGYFDTVLTTITGGEASTAALHGSTEAEQFH</sequence>
<comment type="pathway">
    <text evidence="1">Carbohydrate metabolism; glyoxylate cycle; (S)-malate from isocitrate: step 1/2.</text>
</comment>
<dbReference type="EC" id="4.1.3.1" evidence="3 8"/>
<feature type="binding site" evidence="10">
    <location>
        <begin position="191"/>
        <end position="192"/>
    </location>
    <ligand>
        <name>substrate</name>
    </ligand>
</feature>
<dbReference type="STRING" id="872965.SE16_12620"/>
<dbReference type="EMBL" id="BBZA01000060">
    <property type="protein sequence ID" value="GAP62488.1"/>
    <property type="molecule type" value="Genomic_DNA"/>
</dbReference>
<dbReference type="PIRSF" id="PIRSF001362">
    <property type="entry name" value="Isocit_lyase"/>
    <property type="match status" value="1"/>
</dbReference>
<comment type="caution">
    <text evidence="12">The sequence shown here is derived from an EMBL/GenBank/DDBJ whole genome shotgun (WGS) entry which is preliminary data.</text>
</comment>
<dbReference type="OrthoDB" id="8629576at2"/>
<comment type="cofactor">
    <cofactor evidence="11">
        <name>Mg(2+)</name>
        <dbReference type="ChEBI" id="CHEBI:18420"/>
    </cofactor>
    <text evidence="11">Can also use Mn(2+) ion.</text>
</comment>
<feature type="binding site" evidence="11">
    <location>
        <position position="152"/>
    </location>
    <ligand>
        <name>Mg(2+)</name>
        <dbReference type="ChEBI" id="CHEBI:18420"/>
    </ligand>
</feature>
<reference evidence="13 15" key="2">
    <citation type="submission" date="2015-07" db="EMBL/GenBank/DDBJ databases">
        <title>Whole genome sequence of Ardenticatena maritima DSM 23922.</title>
        <authorList>
            <person name="Hemp J."/>
            <person name="Ward L.M."/>
            <person name="Pace L.A."/>
            <person name="Fischer W.W."/>
        </authorList>
    </citation>
    <scope>NUCLEOTIDE SEQUENCE [LARGE SCALE GENOMIC DNA]</scope>
    <source>
        <strain evidence="13 15">110S</strain>
    </source>
</reference>
<keyword evidence="4" id="KW-0329">Glyoxylate bypass</keyword>
<dbReference type="EMBL" id="LGKN01000006">
    <property type="protein sequence ID" value="KPL87324.1"/>
    <property type="molecule type" value="Genomic_DNA"/>
</dbReference>
<dbReference type="PATRIC" id="fig|872965.6.peg.2993"/>
<dbReference type="CDD" id="cd00377">
    <property type="entry name" value="ICL_PEPM"/>
    <property type="match status" value="1"/>
</dbReference>
<evidence type="ECO:0000256" key="2">
    <source>
        <dbReference type="ARBA" id="ARBA00005704"/>
    </source>
</evidence>
<protein>
    <recommendedName>
        <fullName evidence="3 8">Isocitrate lyase</fullName>
        <ecNumber evidence="3 8">4.1.3.1</ecNumber>
    </recommendedName>
</protein>
<dbReference type="InterPro" id="IPR006254">
    <property type="entry name" value="Isocitrate_lyase"/>
</dbReference>
<dbReference type="SUPFAM" id="SSF51621">
    <property type="entry name" value="Phosphoenolpyruvate/pyruvate domain"/>
    <property type="match status" value="1"/>
</dbReference>
<dbReference type="RefSeq" id="WP_054492407.1">
    <property type="nucleotide sequence ID" value="NZ_BBZA01000060.1"/>
</dbReference>
<dbReference type="PANTHER" id="PTHR21631:SF3">
    <property type="entry name" value="BIFUNCTIONAL GLYOXYLATE CYCLE PROTEIN"/>
    <property type="match status" value="1"/>
</dbReference>
<accession>A0A0M9UC29</accession>
<comment type="catalytic activity">
    <reaction evidence="7">
        <text>D-threo-isocitrate = glyoxylate + succinate</text>
        <dbReference type="Rhea" id="RHEA:13245"/>
        <dbReference type="ChEBI" id="CHEBI:15562"/>
        <dbReference type="ChEBI" id="CHEBI:30031"/>
        <dbReference type="ChEBI" id="CHEBI:36655"/>
        <dbReference type="EC" id="4.1.3.1"/>
    </reaction>
</comment>
<dbReference type="FunFam" id="3.20.20.60:FF:000005">
    <property type="entry name" value="Isocitrate lyase"/>
    <property type="match status" value="1"/>
</dbReference>
<evidence type="ECO:0000256" key="6">
    <source>
        <dbReference type="ARBA" id="ARBA00023239"/>
    </source>
</evidence>
<dbReference type="NCBIfam" id="TIGR01346">
    <property type="entry name" value="isocit_lyase"/>
    <property type="match status" value="1"/>
</dbReference>
<dbReference type="PROSITE" id="PS00161">
    <property type="entry name" value="ISOCITRATE_LYASE"/>
    <property type="match status" value="1"/>
</dbReference>
<dbReference type="PANTHER" id="PTHR21631">
    <property type="entry name" value="ISOCITRATE LYASE/MALATE SYNTHASE"/>
    <property type="match status" value="1"/>
</dbReference>
<dbReference type="InterPro" id="IPR039556">
    <property type="entry name" value="ICL/PEPM"/>
</dbReference>
<dbReference type="NCBIfam" id="NF011645">
    <property type="entry name" value="PRK15063.1"/>
    <property type="match status" value="1"/>
</dbReference>
<feature type="binding site" evidence="10">
    <location>
        <position position="346"/>
    </location>
    <ligand>
        <name>substrate</name>
    </ligand>
</feature>
<dbReference type="GO" id="GO:0004451">
    <property type="term" value="F:isocitrate lyase activity"/>
    <property type="evidence" value="ECO:0007669"/>
    <property type="project" value="UniProtKB-UniRule"/>
</dbReference>
<feature type="binding site" evidence="10">
    <location>
        <begin position="91"/>
        <end position="93"/>
    </location>
    <ligand>
        <name>substrate</name>
    </ligand>
</feature>
<keyword evidence="14" id="KW-1185">Reference proteome</keyword>
<feature type="binding site" evidence="10">
    <location>
        <position position="227"/>
    </location>
    <ligand>
        <name>substrate</name>
    </ligand>
</feature>
<dbReference type="AlphaFoldDB" id="A0A0M9UC29"/>
<dbReference type="Pfam" id="PF00463">
    <property type="entry name" value="ICL"/>
    <property type="match status" value="2"/>
</dbReference>
<evidence type="ECO:0000256" key="10">
    <source>
        <dbReference type="PIRSR" id="PIRSR001362-2"/>
    </source>
</evidence>
<dbReference type="InterPro" id="IPR015813">
    <property type="entry name" value="Pyrv/PenolPyrv_kinase-like_dom"/>
</dbReference>
<evidence type="ECO:0000313" key="14">
    <source>
        <dbReference type="Proteomes" id="UP000037784"/>
    </source>
</evidence>
<evidence type="ECO:0000256" key="7">
    <source>
        <dbReference type="ARBA" id="ARBA00023531"/>
    </source>
</evidence>
<dbReference type="GO" id="GO:0006097">
    <property type="term" value="P:glyoxylate cycle"/>
    <property type="evidence" value="ECO:0007669"/>
    <property type="project" value="UniProtKB-KW"/>
</dbReference>
<reference evidence="12 14" key="1">
    <citation type="journal article" date="2015" name="Genome Announc.">
        <title>Draft Genome Sequence of a Heterotrophic Facultative Anaerobic Thermophilic Bacterium, Ardenticatena maritima Strain 110ST.</title>
        <authorList>
            <person name="Kawaichi S."/>
            <person name="Yoshida T."/>
            <person name="Sako Y."/>
            <person name="Nakamura R."/>
        </authorList>
    </citation>
    <scope>NUCLEOTIDE SEQUENCE [LARGE SCALE GENOMIC DNA]</scope>
    <source>
        <strain evidence="12 14">110S</strain>
    </source>
</reference>
<evidence type="ECO:0000313" key="15">
    <source>
        <dbReference type="Proteomes" id="UP000050502"/>
    </source>
</evidence>
<dbReference type="InParanoid" id="A0A0M9UC29"/>
<evidence type="ECO:0000313" key="13">
    <source>
        <dbReference type="EMBL" id="KPL87324.1"/>
    </source>
</evidence>
<keyword evidence="5" id="KW-0816">Tricarboxylic acid cycle</keyword>
<organism evidence="12 14">
    <name type="scientific">Ardenticatena maritima</name>
    <dbReference type="NCBI Taxonomy" id="872965"/>
    <lineage>
        <taxon>Bacteria</taxon>
        <taxon>Bacillati</taxon>
        <taxon>Chloroflexota</taxon>
        <taxon>Ardenticatenia</taxon>
        <taxon>Ardenticatenales</taxon>
        <taxon>Ardenticatenaceae</taxon>
        <taxon>Ardenticatena</taxon>
    </lineage>
</organism>
<proteinExistence type="inferred from homology"/>